<comment type="cofactor">
    <cofactor evidence="1">
        <name>Mg(2+)</name>
        <dbReference type="ChEBI" id="CHEBI:18420"/>
    </cofactor>
    <text evidence="1">Binds 2 magnesium ions per subunit.</text>
</comment>
<dbReference type="Gene3D" id="1.10.4080.10">
    <property type="entry name" value="ADP-ribosylation/Crystallin J1"/>
    <property type="match status" value="1"/>
</dbReference>
<keyword evidence="5" id="KW-1185">Reference proteome</keyword>
<dbReference type="InterPro" id="IPR036705">
    <property type="entry name" value="Ribosyl_crysJ1_sf"/>
</dbReference>
<dbReference type="PANTHER" id="PTHR16222">
    <property type="entry name" value="ADP-RIBOSYLGLYCOHYDROLASE"/>
    <property type="match status" value="1"/>
</dbReference>
<evidence type="ECO:0000256" key="2">
    <source>
        <dbReference type="SAM" id="Coils"/>
    </source>
</evidence>
<organism evidence="3 5">
    <name type="scientific">Tetradesmus obliquus</name>
    <name type="common">Green alga</name>
    <name type="synonym">Acutodesmus obliquus</name>
    <dbReference type="NCBI Taxonomy" id="3088"/>
    <lineage>
        <taxon>Eukaryota</taxon>
        <taxon>Viridiplantae</taxon>
        <taxon>Chlorophyta</taxon>
        <taxon>core chlorophytes</taxon>
        <taxon>Chlorophyceae</taxon>
        <taxon>CS clade</taxon>
        <taxon>Sphaeropleales</taxon>
        <taxon>Scenedesmaceae</taxon>
        <taxon>Tetradesmus</taxon>
    </lineage>
</organism>
<dbReference type="EMBL" id="FNXT01001141">
    <property type="protein sequence ID" value="SZX72544.1"/>
    <property type="molecule type" value="Genomic_DNA"/>
</dbReference>
<dbReference type="InterPro" id="IPR050792">
    <property type="entry name" value="ADP-ribosylglycohydrolase"/>
</dbReference>
<protein>
    <recommendedName>
        <fullName evidence="6">ADP-ribosylglycohydrolase</fullName>
    </recommendedName>
</protein>
<reference evidence="3 5" key="1">
    <citation type="submission" date="2016-10" db="EMBL/GenBank/DDBJ databases">
        <authorList>
            <person name="Cai Z."/>
        </authorList>
    </citation>
    <scope>NUCLEOTIDE SEQUENCE [LARGE SCALE GENOMIC DNA]</scope>
</reference>
<accession>A0A383W699</accession>
<gene>
    <name evidence="3" type="ORF">BQ4739_LOCUS12714</name>
    <name evidence="4" type="ORF">BQ4739_LOCUS19749</name>
</gene>
<proteinExistence type="predicted"/>
<evidence type="ECO:0000256" key="1">
    <source>
        <dbReference type="PIRSR" id="PIRSR605502-1"/>
    </source>
</evidence>
<keyword evidence="1" id="KW-0460">Magnesium</keyword>
<name>A0A383W699_TETOB</name>
<evidence type="ECO:0000313" key="4">
    <source>
        <dbReference type="EMBL" id="SZX79475.1"/>
    </source>
</evidence>
<feature type="binding site" evidence="1">
    <location>
        <position position="454"/>
    </location>
    <ligand>
        <name>Mg(2+)</name>
        <dbReference type="ChEBI" id="CHEBI:18420"/>
        <label>1</label>
    </ligand>
</feature>
<sequence>MGVHSVVVASAAASNSVATPAPGATDVAKGRQLVEQLERQAMEAHEQAQALNKQGRFEEAQAKYAEMRRLDAAALEATQALGCPSCAQAAAAAAASRADAQQQQQPGDPQLYQQLHTPSAWPVAASATGGLSIAQRAAGAIIGCCVADAAATPVQWIYDVAKLQQLLHQRQRPTSGASAAASAGSVGLEFFDPVQSSFLPMYTTGRNSPYGEQTLLLLRSLAEQAGLHCGRYAELYGASYSSGFDGYMNASTVAFLRNRARGLQPPATGAEDQQADCVARLAPLVAMYAGDECLMRLVEAATRTTQNTDAAAAWGCAGAAVLERLLMGQAAEQAVRETVQELQQQHNGGGRMPQPELSAAIAGHLEKALQLQQTPHADAMQELGRNCHMPNALQTPIHAVLHHEWLAAQQQQQQQQADSSSAGSPLHDLSLQAKQRVFVTAIREVMLAGGCCASRASYAGACFGAVLGPEAVPQSWVERCDAGSDVQAWAAAVCGAREVA</sequence>
<keyword evidence="2" id="KW-0175">Coiled coil</keyword>
<evidence type="ECO:0000313" key="3">
    <source>
        <dbReference type="EMBL" id="SZX72544.1"/>
    </source>
</evidence>
<evidence type="ECO:0000313" key="5">
    <source>
        <dbReference type="Proteomes" id="UP000256970"/>
    </source>
</evidence>
<dbReference type="SUPFAM" id="SSF101478">
    <property type="entry name" value="ADP-ribosylglycohydrolase"/>
    <property type="match status" value="1"/>
</dbReference>
<keyword evidence="1" id="KW-0479">Metal-binding</keyword>
<feature type="coiled-coil region" evidence="2">
    <location>
        <begin position="27"/>
        <end position="54"/>
    </location>
</feature>
<dbReference type="Pfam" id="PF03747">
    <property type="entry name" value="ADP_ribosyl_GH"/>
    <property type="match status" value="1"/>
</dbReference>
<dbReference type="GO" id="GO:0046872">
    <property type="term" value="F:metal ion binding"/>
    <property type="evidence" value="ECO:0007669"/>
    <property type="project" value="UniProtKB-KW"/>
</dbReference>
<dbReference type="InterPro" id="IPR005502">
    <property type="entry name" value="Ribosyl_crysJ1"/>
</dbReference>
<evidence type="ECO:0008006" key="6">
    <source>
        <dbReference type="Google" id="ProtNLM"/>
    </source>
</evidence>
<dbReference type="EMBL" id="FNXT01001367">
    <property type="protein sequence ID" value="SZX79475.1"/>
    <property type="molecule type" value="Genomic_DNA"/>
</dbReference>
<dbReference type="STRING" id="3088.A0A383W699"/>
<dbReference type="AlphaFoldDB" id="A0A383W699"/>
<dbReference type="PANTHER" id="PTHR16222:SF17">
    <property type="entry name" value="SELENOPROTEIN J"/>
    <property type="match status" value="1"/>
</dbReference>
<dbReference type="Proteomes" id="UP000256970">
    <property type="component" value="Unassembled WGS sequence"/>
</dbReference>